<dbReference type="RefSeq" id="WP_128600178.1">
    <property type="nucleotide sequence ID" value="NZ_MLFS01000010.1"/>
</dbReference>
<comment type="caution">
    <text evidence="1">The sequence shown here is derived from an EMBL/GenBank/DDBJ whole genome shotgun (WGS) entry which is preliminary data.</text>
</comment>
<accession>A0A1X1DCI8</accession>
<sequence length="266" mass="29374">MARFVLFTKTLCFDADQQVFYPMHTPSQRVALSPLQTAVVRRVLNAQGKLVRNQTLLALFQREPSDLPFADRLVTTIAEINRLALLAHAPGPLVHQVPLIGCVLAEQADAVPLSDEPAVRVEAAEPAAPEPTAVNTPQVTPKKPFPLRGIIIALLLINAALALVARHEFAPVTKNALTYKPYLTEKNTQFFIAESLSPDSFVVKNAMRRYHYWQPRLPNGAVAPLVYINVGRTQVSSSTFLCPKSIAQKDNECVSWLVMTEEMPDA</sequence>
<keyword evidence="2" id="KW-1185">Reference proteome</keyword>
<dbReference type="AlphaFoldDB" id="A0A1X1DCI8"/>
<proteinExistence type="predicted"/>
<dbReference type="OrthoDB" id="6537138at2"/>
<protein>
    <submittedName>
        <fullName evidence="1">Uncharacterized protein</fullName>
    </submittedName>
</protein>
<organism evidence="1 2">
    <name type="scientific">Pantoea wallisii</name>
    <dbReference type="NCBI Taxonomy" id="1076551"/>
    <lineage>
        <taxon>Bacteria</taxon>
        <taxon>Pseudomonadati</taxon>
        <taxon>Pseudomonadota</taxon>
        <taxon>Gammaproteobacteria</taxon>
        <taxon>Enterobacterales</taxon>
        <taxon>Erwiniaceae</taxon>
        <taxon>Pantoea</taxon>
    </lineage>
</organism>
<reference evidence="1 2" key="1">
    <citation type="journal article" date="2017" name="Antonie Van Leeuwenhoek">
        <title>Phylogenomic resolution of the bacterial genus Pantoea and its relationship with Erwinia and Tatumella.</title>
        <authorList>
            <person name="Palmer M."/>
            <person name="Steenkamp E.T."/>
            <person name="Coetzee M.P."/>
            <person name="Chan W.Y."/>
            <person name="van Zyl E."/>
            <person name="De Maayer P."/>
            <person name="Coutinho T.A."/>
            <person name="Blom J."/>
            <person name="Smits T.H."/>
            <person name="Duffy B."/>
            <person name="Venter S.N."/>
        </authorList>
    </citation>
    <scope>NUCLEOTIDE SEQUENCE [LARGE SCALE GENOMIC DNA]</scope>
    <source>
        <strain evidence="1 2">LMG 26277</strain>
    </source>
</reference>
<gene>
    <name evidence="1" type="ORF">HA48_05705</name>
</gene>
<evidence type="ECO:0000313" key="1">
    <source>
        <dbReference type="EMBL" id="ORM74211.1"/>
    </source>
</evidence>
<name>A0A1X1DCI8_9GAMM</name>
<dbReference type="EMBL" id="MLFS01000010">
    <property type="protein sequence ID" value="ORM74211.1"/>
    <property type="molecule type" value="Genomic_DNA"/>
</dbReference>
<dbReference type="STRING" id="1076551.HA48_05705"/>
<evidence type="ECO:0000313" key="2">
    <source>
        <dbReference type="Proteomes" id="UP000193104"/>
    </source>
</evidence>
<dbReference type="Proteomes" id="UP000193104">
    <property type="component" value="Unassembled WGS sequence"/>
</dbReference>